<proteinExistence type="predicted"/>
<reference evidence="2 3" key="1">
    <citation type="submission" date="2021-06" db="EMBL/GenBank/DDBJ databases">
        <authorList>
            <person name="Palmer J.M."/>
        </authorList>
    </citation>
    <scope>NUCLEOTIDE SEQUENCE [LARGE SCALE GENOMIC DNA]</scope>
    <source>
        <strain evidence="3">if_2019</strain>
        <tissue evidence="2">Muscle</tissue>
    </source>
</reference>
<accession>A0ABV0VDE0</accession>
<evidence type="ECO:0000313" key="2">
    <source>
        <dbReference type="EMBL" id="MEQ2255302.1"/>
    </source>
</evidence>
<comment type="caution">
    <text evidence="2">The sequence shown here is derived from an EMBL/GenBank/DDBJ whole genome shotgun (WGS) entry which is preliminary data.</text>
</comment>
<feature type="region of interest" description="Disordered" evidence="1">
    <location>
        <begin position="46"/>
        <end position="127"/>
    </location>
</feature>
<dbReference type="Proteomes" id="UP001482620">
    <property type="component" value="Unassembled WGS sequence"/>
</dbReference>
<keyword evidence="3" id="KW-1185">Reference proteome</keyword>
<dbReference type="EMBL" id="JAHRIQ010105253">
    <property type="protein sequence ID" value="MEQ2255302.1"/>
    <property type="molecule type" value="Genomic_DNA"/>
</dbReference>
<sequence>MVAQLIVLLPCSKKVPGSIPSLGSFCMEFACSPCAYVGSYQEAFKDSEDDEESTHKCEAGASRTASPTHPGARSGPQNADSQPEERRVKALIKQKLTQPGGNRGKHDNRTGVANRQTHLVTGKPTWL</sequence>
<protein>
    <submittedName>
        <fullName evidence="2">Uncharacterized protein</fullName>
    </submittedName>
</protein>
<evidence type="ECO:0000313" key="3">
    <source>
        <dbReference type="Proteomes" id="UP001482620"/>
    </source>
</evidence>
<gene>
    <name evidence="2" type="ORF">ILYODFUR_012504</name>
</gene>
<name>A0ABV0VDE0_9TELE</name>
<organism evidence="2 3">
    <name type="scientific">Ilyodon furcidens</name>
    <name type="common">goldbreast splitfin</name>
    <dbReference type="NCBI Taxonomy" id="33524"/>
    <lineage>
        <taxon>Eukaryota</taxon>
        <taxon>Metazoa</taxon>
        <taxon>Chordata</taxon>
        <taxon>Craniata</taxon>
        <taxon>Vertebrata</taxon>
        <taxon>Euteleostomi</taxon>
        <taxon>Actinopterygii</taxon>
        <taxon>Neopterygii</taxon>
        <taxon>Teleostei</taxon>
        <taxon>Neoteleostei</taxon>
        <taxon>Acanthomorphata</taxon>
        <taxon>Ovalentaria</taxon>
        <taxon>Atherinomorphae</taxon>
        <taxon>Cyprinodontiformes</taxon>
        <taxon>Goodeidae</taxon>
        <taxon>Ilyodon</taxon>
    </lineage>
</organism>
<evidence type="ECO:0000256" key="1">
    <source>
        <dbReference type="SAM" id="MobiDB-lite"/>
    </source>
</evidence>